<sequence>MKMRLIASPRLDSLAMMNGEWVDWKVNAPAKVLLACVTALMLASNVASAANVVGHMSCIPGGVTITTYDVERYELCVEGNCHVKDNPAGMKRYTFHQMYFFTNIMSS</sequence>
<protein>
    <submittedName>
        <fullName evidence="2">Uncharacterized protein</fullName>
    </submittedName>
</protein>
<dbReference type="WBParaSite" id="HCON_00146020-00001">
    <property type="protein sequence ID" value="HCON_00146020-00001"/>
    <property type="gene ID" value="HCON_00146020"/>
</dbReference>
<evidence type="ECO:0000313" key="1">
    <source>
        <dbReference type="Proteomes" id="UP000025227"/>
    </source>
</evidence>
<name>A0A7I4YVF9_HAECO</name>
<dbReference type="AlphaFoldDB" id="A0A7I4YVF9"/>
<proteinExistence type="predicted"/>
<keyword evidence="1" id="KW-1185">Reference proteome</keyword>
<dbReference type="Proteomes" id="UP000025227">
    <property type="component" value="Unplaced"/>
</dbReference>
<organism evidence="1 2">
    <name type="scientific">Haemonchus contortus</name>
    <name type="common">Barber pole worm</name>
    <dbReference type="NCBI Taxonomy" id="6289"/>
    <lineage>
        <taxon>Eukaryota</taxon>
        <taxon>Metazoa</taxon>
        <taxon>Ecdysozoa</taxon>
        <taxon>Nematoda</taxon>
        <taxon>Chromadorea</taxon>
        <taxon>Rhabditida</taxon>
        <taxon>Rhabditina</taxon>
        <taxon>Rhabditomorpha</taxon>
        <taxon>Strongyloidea</taxon>
        <taxon>Trichostrongylidae</taxon>
        <taxon>Haemonchus</taxon>
    </lineage>
</organism>
<reference evidence="2" key="1">
    <citation type="submission" date="2020-12" db="UniProtKB">
        <authorList>
            <consortium name="WormBaseParasite"/>
        </authorList>
    </citation>
    <scope>IDENTIFICATION</scope>
    <source>
        <strain evidence="2">MHco3</strain>
    </source>
</reference>
<accession>A0A7I4YVF9</accession>
<evidence type="ECO:0000313" key="2">
    <source>
        <dbReference type="WBParaSite" id="HCON_00146020-00001"/>
    </source>
</evidence>